<evidence type="ECO:0000256" key="1">
    <source>
        <dbReference type="SAM" id="MobiDB-lite"/>
    </source>
</evidence>
<feature type="compositionally biased region" description="Low complexity" evidence="1">
    <location>
        <begin position="55"/>
        <end position="73"/>
    </location>
</feature>
<name>Q2VYL2_PARM1</name>
<evidence type="ECO:0000313" key="3">
    <source>
        <dbReference type="Proteomes" id="UP000007058"/>
    </source>
</evidence>
<dbReference type="STRING" id="342108.amb4509"/>
<dbReference type="HOGENOM" id="CLU_942693_0_0_5"/>
<organism evidence="2 3">
    <name type="scientific">Paramagnetospirillum magneticum (strain ATCC 700264 / AMB-1)</name>
    <name type="common">Magnetospirillum magneticum</name>
    <dbReference type="NCBI Taxonomy" id="342108"/>
    <lineage>
        <taxon>Bacteria</taxon>
        <taxon>Pseudomonadati</taxon>
        <taxon>Pseudomonadota</taxon>
        <taxon>Alphaproteobacteria</taxon>
        <taxon>Rhodospirillales</taxon>
        <taxon>Magnetospirillaceae</taxon>
        <taxon>Paramagnetospirillum</taxon>
    </lineage>
</organism>
<dbReference type="EMBL" id="AP007255">
    <property type="protein sequence ID" value="BAE53313.1"/>
    <property type="molecule type" value="Genomic_DNA"/>
</dbReference>
<sequence>MTTTSPTSRIGLAGLDANMVDRIERGELTQKEAADLLGVKKQAVNKKLKELREQAGATTPAPAPAKALPAPADRAPESQAQPGAAALPASSRIQEADALEAEIEKWAKIGGDAWQGLAIGYATLIGQTNLFLKKSIENGGPGPVAMNGMVRALRESEEGLRRLGLLPAIAGGNQGSDQPVGLVITVLSPDEEDEIRAEIAERAGADLTKETLPSAPPPPVTPGRPVALIDRLPEAKDFEAWIAAMLHMRGAAWLRQIVAALGGQTAHSKDQLASELMRLTCGDPQRLQHLVGEPA</sequence>
<proteinExistence type="predicted"/>
<protein>
    <submittedName>
        <fullName evidence="2">Uncharacterized protein</fullName>
    </submittedName>
</protein>
<dbReference type="KEGG" id="mag:amb4509"/>
<keyword evidence="3" id="KW-1185">Reference proteome</keyword>
<evidence type="ECO:0000313" key="2">
    <source>
        <dbReference type="EMBL" id="BAE53313.1"/>
    </source>
</evidence>
<dbReference type="RefSeq" id="WP_011386853.1">
    <property type="nucleotide sequence ID" value="NC_007626.1"/>
</dbReference>
<accession>Q2VYL2</accession>
<gene>
    <name evidence="2" type="ordered locus">amb4509</name>
</gene>
<reference evidence="2 3" key="1">
    <citation type="journal article" date="2005" name="DNA Res.">
        <title>Complete genome sequence of the facultative anaerobic magnetotactic bacterium Magnetospirillum sp. strain AMB-1.</title>
        <authorList>
            <person name="Matsunaga T."/>
            <person name="Okamura Y."/>
            <person name="Fukuda Y."/>
            <person name="Wahyudi A.T."/>
            <person name="Murase Y."/>
            <person name="Takeyama H."/>
        </authorList>
    </citation>
    <scope>NUCLEOTIDE SEQUENCE [LARGE SCALE GENOMIC DNA]</scope>
    <source>
        <strain evidence="3">ATCC 700264 / AMB-1</strain>
    </source>
</reference>
<dbReference type="OrthoDB" id="7346771at2"/>
<feature type="region of interest" description="Disordered" evidence="1">
    <location>
        <begin position="50"/>
        <end position="89"/>
    </location>
</feature>
<dbReference type="AlphaFoldDB" id="Q2VYL2"/>
<dbReference type="Proteomes" id="UP000007058">
    <property type="component" value="Chromosome"/>
</dbReference>